<comment type="pathway">
    <text evidence="1">Cell wall biogenesis; peptidoglycan recycling.</text>
</comment>
<dbReference type="GO" id="GO:0005524">
    <property type="term" value="F:ATP binding"/>
    <property type="evidence" value="ECO:0007669"/>
    <property type="project" value="UniProtKB-UniRule"/>
</dbReference>
<feature type="binding site" evidence="1">
    <location>
        <begin position="11"/>
        <end position="18"/>
    </location>
    <ligand>
        <name>ATP</name>
        <dbReference type="ChEBI" id="CHEBI:30616"/>
    </ligand>
</feature>
<evidence type="ECO:0000313" key="2">
    <source>
        <dbReference type="EMBL" id="AOZ49089.1"/>
    </source>
</evidence>
<keyword evidence="1" id="KW-0119">Carbohydrate metabolism</keyword>
<accession>A0A1D9LCT2</accession>
<keyword evidence="1" id="KW-0067">ATP-binding</keyword>
<dbReference type="GO" id="GO:0016773">
    <property type="term" value="F:phosphotransferase activity, alcohol group as acceptor"/>
    <property type="evidence" value="ECO:0007669"/>
    <property type="project" value="UniProtKB-UniRule"/>
</dbReference>
<dbReference type="AlphaFoldDB" id="A0A1D9LCT2"/>
<dbReference type="HAMAP" id="MF_01270">
    <property type="entry name" value="AnhMurNAc_kinase"/>
    <property type="match status" value="1"/>
</dbReference>
<dbReference type="PANTHER" id="PTHR30605">
    <property type="entry name" value="ANHYDRO-N-ACETYLMURAMIC ACID KINASE"/>
    <property type="match status" value="1"/>
</dbReference>
<dbReference type="Proteomes" id="UP000178776">
    <property type="component" value="Chromosome"/>
</dbReference>
<comment type="pathway">
    <text evidence="1">Amino-sugar metabolism; 1,6-anhydro-N-acetylmuramate degradation.</text>
</comment>
<dbReference type="EMBL" id="CP017707">
    <property type="protein sequence ID" value="AOZ49089.1"/>
    <property type="molecule type" value="Genomic_DNA"/>
</dbReference>
<dbReference type="UniPathway" id="UPA00343"/>
<dbReference type="KEGG" id="cvc:BKX93_03100"/>
<dbReference type="NCBIfam" id="NF007139">
    <property type="entry name" value="PRK09585.1-3"/>
    <property type="match status" value="1"/>
</dbReference>
<dbReference type="PANTHER" id="PTHR30605:SF0">
    <property type="entry name" value="ANHYDRO-N-ACETYLMURAMIC ACID KINASE"/>
    <property type="match status" value="1"/>
</dbReference>
<dbReference type="GeneID" id="68840197"/>
<dbReference type="Pfam" id="PF03702">
    <property type="entry name" value="AnmK"/>
    <property type="match status" value="1"/>
</dbReference>
<dbReference type="UniPathway" id="UPA00544"/>
<dbReference type="GO" id="GO:0009254">
    <property type="term" value="P:peptidoglycan turnover"/>
    <property type="evidence" value="ECO:0007669"/>
    <property type="project" value="UniProtKB-UniRule"/>
</dbReference>
<keyword evidence="1" id="KW-0547">Nucleotide-binding</keyword>
<reference evidence="2 3" key="1">
    <citation type="submission" date="2016-10" db="EMBL/GenBank/DDBJ databases">
        <title>Chromobacterium muskegensis sp. nov., an insecticidal bacterium isolated from Sphagnum bogs.</title>
        <authorList>
            <person name="Sparks M.E."/>
            <person name="Blackburn M.B."/>
            <person name="Gundersen-Rindal D.E."/>
            <person name="Mitchell A."/>
            <person name="Farrar R."/>
            <person name="Kuhar D."/>
        </authorList>
    </citation>
    <scope>NUCLEOTIDE SEQUENCE [LARGE SCALE GENOMIC DNA]</scope>
    <source>
        <strain evidence="2 3">21-1</strain>
    </source>
</reference>
<keyword evidence="1 2" id="KW-0418">Kinase</keyword>
<dbReference type="STRING" id="1108595.BKX93_03100"/>
<dbReference type="CDD" id="cd24050">
    <property type="entry name" value="ASKHA_NBD_ANMK"/>
    <property type="match status" value="1"/>
</dbReference>
<gene>
    <name evidence="1" type="primary">anmK</name>
    <name evidence="2" type="ORF">BKX93_03100</name>
</gene>
<dbReference type="GO" id="GO:0016301">
    <property type="term" value="F:kinase activity"/>
    <property type="evidence" value="ECO:0007669"/>
    <property type="project" value="UniProtKB-KW"/>
</dbReference>
<dbReference type="EC" id="2.7.1.170" evidence="1"/>
<dbReference type="GO" id="GO:0006040">
    <property type="term" value="P:amino sugar metabolic process"/>
    <property type="evidence" value="ECO:0007669"/>
    <property type="project" value="InterPro"/>
</dbReference>
<keyword evidence="1" id="KW-0808">Transferase</keyword>
<evidence type="ECO:0000313" key="3">
    <source>
        <dbReference type="Proteomes" id="UP000178776"/>
    </source>
</evidence>
<protein>
    <recommendedName>
        <fullName evidence="1">Anhydro-N-acetylmuramic acid kinase</fullName>
        <ecNumber evidence="1">2.7.1.170</ecNumber>
    </recommendedName>
    <alternativeName>
        <fullName evidence="1">AnhMurNAc kinase</fullName>
    </alternativeName>
</protein>
<evidence type="ECO:0000256" key="1">
    <source>
        <dbReference type="HAMAP-Rule" id="MF_01270"/>
    </source>
</evidence>
<name>A0A1D9LCT2_9NEIS</name>
<dbReference type="RefSeq" id="WP_070978701.1">
    <property type="nucleotide sequence ID" value="NZ_CP017707.1"/>
</dbReference>
<dbReference type="GO" id="GO:0097175">
    <property type="term" value="P:1,6-anhydro-N-acetyl-beta-muramic acid catabolic process"/>
    <property type="evidence" value="ECO:0007669"/>
    <property type="project" value="UniProtKB-UniRule"/>
</dbReference>
<sequence>MTDLYIGMMSGTSLDGVDAVLVRFDDAGRPRPLADHVVPYPAEVKSAVLALQPRGHDELHRAETLANRLAEIYAQAADELLAKSGRHPNDIRAIACHGQTVRHAPHDGYTVQIGNMAKLAELSGIDVIADFRSRDVAAGGHGAPLVPAFQQSAFSSPDEKRVILNIGGISNIARLHAGQVAIGFDCGPGNMLMDAWCLRHTGQPFDDDGRWAAGGAVHAPLLAAMLAEPYLTQPPPKSTGRDLFDDEWLAGKLAALSSAPSAQDVQATLLAFSARGIADSILEHCPGNQAVYACGGGARNGALMAEIARLLPGQQVGAIEALGLPAHLIEAIAFAWLGWRFDHRQAGNLPSVTGAQGPRVLGALYPR</sequence>
<dbReference type="Gene3D" id="3.30.420.40">
    <property type="match status" value="2"/>
</dbReference>
<dbReference type="InterPro" id="IPR005338">
    <property type="entry name" value="Anhydro_N_Ac-Mur_kinase"/>
</dbReference>
<organism evidence="2 3">
    <name type="scientific">Chromobacterium vaccinii</name>
    <dbReference type="NCBI Taxonomy" id="1108595"/>
    <lineage>
        <taxon>Bacteria</taxon>
        <taxon>Pseudomonadati</taxon>
        <taxon>Pseudomonadota</taxon>
        <taxon>Betaproteobacteria</taxon>
        <taxon>Neisseriales</taxon>
        <taxon>Chromobacteriaceae</taxon>
        <taxon>Chromobacterium</taxon>
    </lineage>
</organism>
<dbReference type="InterPro" id="IPR043129">
    <property type="entry name" value="ATPase_NBD"/>
</dbReference>
<comment type="catalytic activity">
    <reaction evidence="1">
        <text>1,6-anhydro-N-acetyl-beta-muramate + ATP + H2O = N-acetyl-D-muramate 6-phosphate + ADP + H(+)</text>
        <dbReference type="Rhea" id="RHEA:24952"/>
        <dbReference type="ChEBI" id="CHEBI:15377"/>
        <dbReference type="ChEBI" id="CHEBI:15378"/>
        <dbReference type="ChEBI" id="CHEBI:30616"/>
        <dbReference type="ChEBI" id="CHEBI:58690"/>
        <dbReference type="ChEBI" id="CHEBI:58722"/>
        <dbReference type="ChEBI" id="CHEBI:456216"/>
        <dbReference type="EC" id="2.7.1.170"/>
    </reaction>
</comment>
<comment type="function">
    <text evidence="1">Catalyzes the specific phosphorylation of 1,6-anhydro-N-acetylmuramic acid (anhMurNAc) with the simultaneous cleavage of the 1,6-anhydro ring, generating MurNAc-6-P. Is required for the utilization of anhMurNAc either imported from the medium or derived from its own cell wall murein, and thus plays a role in cell wall recycling.</text>
</comment>
<proteinExistence type="inferred from homology"/>
<dbReference type="SUPFAM" id="SSF53067">
    <property type="entry name" value="Actin-like ATPase domain"/>
    <property type="match status" value="1"/>
</dbReference>
<comment type="similarity">
    <text evidence="1">Belongs to the anhydro-N-acetylmuramic acid kinase family.</text>
</comment>